<protein>
    <submittedName>
        <fullName evidence="1">Uncharacterized protein</fullName>
    </submittedName>
</protein>
<organism evidence="1 2">
    <name type="scientific">Trichonephila clavata</name>
    <name type="common">Joro spider</name>
    <name type="synonym">Nephila clavata</name>
    <dbReference type="NCBI Taxonomy" id="2740835"/>
    <lineage>
        <taxon>Eukaryota</taxon>
        <taxon>Metazoa</taxon>
        <taxon>Ecdysozoa</taxon>
        <taxon>Arthropoda</taxon>
        <taxon>Chelicerata</taxon>
        <taxon>Arachnida</taxon>
        <taxon>Araneae</taxon>
        <taxon>Araneomorphae</taxon>
        <taxon>Entelegynae</taxon>
        <taxon>Araneoidea</taxon>
        <taxon>Nephilidae</taxon>
        <taxon>Trichonephila</taxon>
    </lineage>
</organism>
<evidence type="ECO:0000313" key="2">
    <source>
        <dbReference type="Proteomes" id="UP000887116"/>
    </source>
</evidence>
<name>A0A8X6J191_TRICU</name>
<sequence>MQLPIISLSLRQMCFCKIALQVFNDPDVRLFTSTHDIHSCIWSSGEIEAFLGKEPTTLLNYVRVYEIISKEKIPTLRKYKYSYSDDGKDHSLPNKQWEFLIGQKISALQLPNILKKEAAALVRLVFVESDKWLHDHARIMDTIMDTKNLQNNFYWAQHNKIDRQKTAKAIIANNYIDTRGRFIVACHYCFQEDEFSLWGILDDAQQNLLLLSSYDIERMWVNWARNRVELHWEEIGRISEGLQTYLPKLEQKKKKKTRVFDAPTPSKMGRLSRNAVLPFTFRSESAK</sequence>
<reference evidence="1" key="1">
    <citation type="submission" date="2020-07" db="EMBL/GenBank/DDBJ databases">
        <title>Multicomponent nature underlies the extraordinary mechanical properties of spider dragline silk.</title>
        <authorList>
            <person name="Kono N."/>
            <person name="Nakamura H."/>
            <person name="Mori M."/>
            <person name="Yoshida Y."/>
            <person name="Ohtoshi R."/>
            <person name="Malay A.D."/>
            <person name="Moran D.A.P."/>
            <person name="Tomita M."/>
            <person name="Numata K."/>
            <person name="Arakawa K."/>
        </authorList>
    </citation>
    <scope>NUCLEOTIDE SEQUENCE</scope>
</reference>
<keyword evidence="2" id="KW-1185">Reference proteome</keyword>
<dbReference type="Proteomes" id="UP000887116">
    <property type="component" value="Unassembled WGS sequence"/>
</dbReference>
<dbReference type="AlphaFoldDB" id="A0A8X6J191"/>
<gene>
    <name evidence="1" type="ORF">TNCT_381241</name>
</gene>
<proteinExistence type="predicted"/>
<evidence type="ECO:0000313" key="1">
    <source>
        <dbReference type="EMBL" id="GFR32704.1"/>
    </source>
</evidence>
<dbReference type="OrthoDB" id="6437663at2759"/>
<accession>A0A8X6J191</accession>
<comment type="caution">
    <text evidence="1">The sequence shown here is derived from an EMBL/GenBank/DDBJ whole genome shotgun (WGS) entry which is preliminary data.</text>
</comment>
<dbReference type="EMBL" id="BMAO01009705">
    <property type="protein sequence ID" value="GFR32704.1"/>
    <property type="molecule type" value="Genomic_DNA"/>
</dbReference>